<dbReference type="PANTHER" id="PTHR43540">
    <property type="entry name" value="PEROXYUREIDOACRYLATE/UREIDOACRYLATE AMIDOHYDROLASE-RELATED"/>
    <property type="match status" value="1"/>
</dbReference>
<accession>A0AAW9RKA9</accession>
<dbReference type="InterPro" id="IPR000868">
    <property type="entry name" value="Isochorismatase-like_dom"/>
</dbReference>
<dbReference type="RefSeq" id="WP_340328385.1">
    <property type="nucleotide sequence ID" value="NZ_JAZHOF010000002.1"/>
</dbReference>
<dbReference type="PANTHER" id="PTHR43540:SF6">
    <property type="entry name" value="ISOCHORISMATASE-LIKE DOMAIN-CONTAINING PROTEIN"/>
    <property type="match status" value="1"/>
</dbReference>
<protein>
    <submittedName>
        <fullName evidence="3">Isochorismatase family cysteine hydrolase</fullName>
        <ecNumber evidence="3">3.-.-.-</ecNumber>
    </submittedName>
</protein>
<feature type="domain" description="Isochorismatase-like" evidence="2">
    <location>
        <begin position="14"/>
        <end position="185"/>
    </location>
</feature>
<dbReference type="Proteomes" id="UP001378188">
    <property type="component" value="Unassembled WGS sequence"/>
</dbReference>
<dbReference type="InterPro" id="IPR050272">
    <property type="entry name" value="Isochorismatase-like_hydrls"/>
</dbReference>
<keyword evidence="1 3" id="KW-0378">Hydrolase</keyword>
<comment type="caution">
    <text evidence="3">The sequence shown here is derived from an EMBL/GenBank/DDBJ whole genome shotgun (WGS) entry which is preliminary data.</text>
</comment>
<dbReference type="CDD" id="cd00431">
    <property type="entry name" value="cysteine_hydrolases"/>
    <property type="match status" value="1"/>
</dbReference>
<evidence type="ECO:0000313" key="3">
    <source>
        <dbReference type="EMBL" id="MEJ8570637.1"/>
    </source>
</evidence>
<reference evidence="3 4" key="1">
    <citation type="submission" date="2024-02" db="EMBL/GenBank/DDBJ databases">
        <title>Genome analysis and characterization of Microbaculum marinisediminis sp. nov., isolated from marine sediment.</title>
        <authorList>
            <person name="Du Z.-J."/>
            <person name="Ye Y.-Q."/>
            <person name="Zhang Z.-R."/>
            <person name="Yuan S.-M."/>
            <person name="Zhang X.-Y."/>
        </authorList>
    </citation>
    <scope>NUCLEOTIDE SEQUENCE [LARGE SCALE GENOMIC DNA]</scope>
    <source>
        <strain evidence="3 4">SDUM1044001</strain>
    </source>
</reference>
<dbReference type="InterPro" id="IPR036380">
    <property type="entry name" value="Isochorismatase-like_sf"/>
</dbReference>
<name>A0AAW9RKA9_9HYPH</name>
<sequence length="202" mass="22411">MSRLRFGPVPADALVICVDMQRVFIEPGHWHCPQAVEILPNVARLVTARPQQSLFTRFISAHTPEDAVGAWRRYYHHWRDVTLSRLGRAPYELHPGLAAVAQPGNVFDKSTYDAFDTPEFAAAVADRAPGALVMCGLETEVCVLATVMSAVDLGYRVVLARDALTSGDPNTHDACLQLLDSRFNLQVELADTDEILERWDTP</sequence>
<dbReference type="EMBL" id="JAZHOF010000002">
    <property type="protein sequence ID" value="MEJ8570637.1"/>
    <property type="molecule type" value="Genomic_DNA"/>
</dbReference>
<organism evidence="3 4">
    <name type="scientific">Microbaculum marinum</name>
    <dbReference type="NCBI Taxonomy" id="1764581"/>
    <lineage>
        <taxon>Bacteria</taxon>
        <taxon>Pseudomonadati</taxon>
        <taxon>Pseudomonadota</taxon>
        <taxon>Alphaproteobacteria</taxon>
        <taxon>Hyphomicrobiales</taxon>
        <taxon>Tepidamorphaceae</taxon>
        <taxon>Microbaculum</taxon>
    </lineage>
</organism>
<gene>
    <name evidence="3" type="ORF">V3328_04085</name>
</gene>
<dbReference type="Pfam" id="PF00857">
    <property type="entry name" value="Isochorismatase"/>
    <property type="match status" value="1"/>
</dbReference>
<evidence type="ECO:0000259" key="2">
    <source>
        <dbReference type="Pfam" id="PF00857"/>
    </source>
</evidence>
<proteinExistence type="predicted"/>
<evidence type="ECO:0000256" key="1">
    <source>
        <dbReference type="ARBA" id="ARBA00022801"/>
    </source>
</evidence>
<dbReference type="EC" id="3.-.-.-" evidence="3"/>
<dbReference type="SUPFAM" id="SSF52499">
    <property type="entry name" value="Isochorismatase-like hydrolases"/>
    <property type="match status" value="1"/>
</dbReference>
<dbReference type="Gene3D" id="3.40.50.850">
    <property type="entry name" value="Isochorismatase-like"/>
    <property type="match status" value="1"/>
</dbReference>
<evidence type="ECO:0000313" key="4">
    <source>
        <dbReference type="Proteomes" id="UP001378188"/>
    </source>
</evidence>
<dbReference type="AlphaFoldDB" id="A0AAW9RKA9"/>
<dbReference type="GO" id="GO:0016787">
    <property type="term" value="F:hydrolase activity"/>
    <property type="evidence" value="ECO:0007669"/>
    <property type="project" value="UniProtKB-KW"/>
</dbReference>
<keyword evidence="4" id="KW-1185">Reference proteome</keyword>